<feature type="transmembrane region" description="Helical" evidence="2">
    <location>
        <begin position="66"/>
        <end position="82"/>
    </location>
</feature>
<feature type="transmembrane region" description="Helical" evidence="2">
    <location>
        <begin position="36"/>
        <end position="54"/>
    </location>
</feature>
<dbReference type="EMBL" id="UEYP01000014">
    <property type="protein sequence ID" value="SSC64802.1"/>
    <property type="molecule type" value="Genomic_DNA"/>
</dbReference>
<feature type="transmembrane region" description="Helical" evidence="2">
    <location>
        <begin position="349"/>
        <end position="366"/>
    </location>
</feature>
<accession>A0A376AAI1</accession>
<dbReference type="AlphaFoldDB" id="A0A376AAI1"/>
<feature type="compositionally biased region" description="Polar residues" evidence="1">
    <location>
        <begin position="447"/>
        <end position="457"/>
    </location>
</feature>
<organism evidence="3 4">
    <name type="scientific">Ciceribacter selenitireducens ATCC BAA-1503</name>
    <dbReference type="NCBI Taxonomy" id="1336235"/>
    <lineage>
        <taxon>Bacteria</taxon>
        <taxon>Pseudomonadati</taxon>
        <taxon>Pseudomonadota</taxon>
        <taxon>Alphaproteobacteria</taxon>
        <taxon>Hyphomicrobiales</taxon>
        <taxon>Rhizobiaceae</taxon>
        <taxon>Ciceribacter</taxon>
    </lineage>
</organism>
<dbReference type="OrthoDB" id="7467679at2"/>
<evidence type="ECO:0000256" key="2">
    <source>
        <dbReference type="SAM" id="Phobius"/>
    </source>
</evidence>
<keyword evidence="4" id="KW-1185">Reference proteome</keyword>
<evidence type="ECO:0008006" key="5">
    <source>
        <dbReference type="Google" id="ProtNLM"/>
    </source>
</evidence>
<proteinExistence type="predicted"/>
<feature type="transmembrane region" description="Helical" evidence="2">
    <location>
        <begin position="88"/>
        <end position="105"/>
    </location>
</feature>
<evidence type="ECO:0000313" key="3">
    <source>
        <dbReference type="EMBL" id="SSC64802.1"/>
    </source>
</evidence>
<name>A0A376AAI1_9HYPH</name>
<feature type="transmembrane region" description="Helical" evidence="2">
    <location>
        <begin position="213"/>
        <end position="233"/>
    </location>
</feature>
<sequence>MLPVDSRYAAAIPVPTAGPDPQALPASGYEVLRRQLATIAVLGGLTFNAFLCFLNTNVTGIRESHVMLFEMALIGCAFLAALGRRIDLYLVSALFLSYMLLLFALRGAIDLKALRDVLIPIGFYFMGTQVRDTKLADRLVAVSIAIVLAFGLFEYFLTELYLDVFNVLGYFIARGSLTLEETFGATRGLFISGLRPEPRTLLSFLGQHRVSSVFLEPVSAGNFGAIVFAWALFRSDMRYRFAVMAAALATVVLADARFGFYTCILMTLMLPFYRLVAKPIWIALPFLLLALIAIYGLATGTEGGANDVAGRFKVTAAILTRLDLPVVLGIATTDEFTADSGLAYTLTKFGLLGFVALWAMLVVAPFKDPKAWVFHSMVLIYLLLLMIISNSFFSIKTAALLWFVLGTAHRVDWAGLSRRSPAPAGSPTGKASAPAMIRPGLTATEAPGTTNRLPRSP</sequence>
<dbReference type="STRING" id="1336235.GCA_000518785_03895"/>
<keyword evidence="2" id="KW-1133">Transmembrane helix</keyword>
<reference evidence="4" key="1">
    <citation type="submission" date="2018-07" db="EMBL/GenBank/DDBJ databases">
        <authorList>
            <person name="Peiro R."/>
            <person name="Begona"/>
            <person name="Cbmso G."/>
            <person name="Lopez M."/>
            <person name="Gonzalez S."/>
        </authorList>
    </citation>
    <scope>NUCLEOTIDE SEQUENCE [LARGE SCALE GENOMIC DNA]</scope>
</reference>
<dbReference type="RefSeq" id="WP_115671969.1">
    <property type="nucleotide sequence ID" value="NZ_UEYP01000014.1"/>
</dbReference>
<feature type="transmembrane region" description="Helical" evidence="2">
    <location>
        <begin position="372"/>
        <end position="393"/>
    </location>
</feature>
<keyword evidence="2" id="KW-0812">Transmembrane</keyword>
<evidence type="ECO:0000313" key="4">
    <source>
        <dbReference type="Proteomes" id="UP000254764"/>
    </source>
</evidence>
<protein>
    <recommendedName>
        <fullName evidence="5">UDP-phosphate alpha N-acetylglucosaminyltransferase</fullName>
    </recommendedName>
</protein>
<feature type="transmembrane region" description="Helical" evidence="2">
    <location>
        <begin position="279"/>
        <end position="298"/>
    </location>
</feature>
<keyword evidence="2" id="KW-0472">Membrane</keyword>
<evidence type="ECO:0000256" key="1">
    <source>
        <dbReference type="SAM" id="MobiDB-lite"/>
    </source>
</evidence>
<dbReference type="Proteomes" id="UP000254764">
    <property type="component" value="Unassembled WGS sequence"/>
</dbReference>
<feature type="transmembrane region" description="Helical" evidence="2">
    <location>
        <begin position="139"/>
        <end position="157"/>
    </location>
</feature>
<gene>
    <name evidence="3" type="ORF">RHIZ70_510</name>
</gene>
<feature type="transmembrane region" description="Helical" evidence="2">
    <location>
        <begin position="245"/>
        <end position="273"/>
    </location>
</feature>
<feature type="region of interest" description="Disordered" evidence="1">
    <location>
        <begin position="420"/>
        <end position="457"/>
    </location>
</feature>